<proteinExistence type="predicted"/>
<sequence length="308" mass="34102">MPALQDLKALDLANAQVTLWSVKGPSGPAAAAPGYSGRWVDTTDGVDAALKETFAGELAKIEEVIEYGLLAQNNEASALQIPADETHANLLIDEVAAEIPVKKASQVNHLFNAKFYVAKFVVGDQIVFAVKKTESGWKTKKAASVRNLYFADQQLAIDDRPHFELSKTFDFFIFDDNVLVRNKGAFESVLRYKSTQREDFVELQAEAEFLAAFVDVAPLVAYVGDNKIQLRRACAIRQKGHYRDVDFMGRLRADQAEYGFTIEFDGDGKIVATPETCAQIMKALLDHRLKSGFSRLVYDVQDTTPVAL</sequence>
<keyword evidence="2" id="KW-1185">Reference proteome</keyword>
<protein>
    <submittedName>
        <fullName evidence="1">DUF4868 domain-containing protein</fullName>
    </submittedName>
</protein>
<dbReference type="Proteomes" id="UP000477849">
    <property type="component" value="Unassembled WGS sequence"/>
</dbReference>
<reference evidence="1 2" key="1">
    <citation type="submission" date="2020-02" db="EMBL/GenBank/DDBJ databases">
        <title>Genome sequence of the type strain CCBAU10050 of Rhizobium daejeonense.</title>
        <authorList>
            <person name="Gao J."/>
            <person name="Sun J."/>
        </authorList>
    </citation>
    <scope>NUCLEOTIDE SEQUENCE [LARGE SCALE GENOMIC DNA]</scope>
    <source>
        <strain evidence="1 2">CCBAU10050</strain>
    </source>
</reference>
<gene>
    <name evidence="1" type="ORF">G6N76_03380</name>
</gene>
<dbReference type="EMBL" id="JAAKZH010000001">
    <property type="protein sequence ID" value="NGO62703.1"/>
    <property type="molecule type" value="Genomic_DNA"/>
</dbReference>
<dbReference type="AlphaFoldDB" id="A0A6M1RV47"/>
<dbReference type="InterPro" id="IPR032359">
    <property type="entry name" value="KwaB-like"/>
</dbReference>
<accession>A0A6M1RV47</accession>
<organism evidence="1 2">
    <name type="scientific">Rhizobium daejeonense</name>
    <dbReference type="NCBI Taxonomy" id="240521"/>
    <lineage>
        <taxon>Bacteria</taxon>
        <taxon>Pseudomonadati</taxon>
        <taxon>Pseudomonadota</taxon>
        <taxon>Alphaproteobacteria</taxon>
        <taxon>Hyphomicrobiales</taxon>
        <taxon>Rhizobiaceae</taxon>
        <taxon>Rhizobium/Agrobacterium group</taxon>
        <taxon>Rhizobium</taxon>
    </lineage>
</organism>
<name>A0A6M1RV47_9HYPH</name>
<dbReference type="Pfam" id="PF16162">
    <property type="entry name" value="KwaB"/>
    <property type="match status" value="1"/>
</dbReference>
<dbReference type="RefSeq" id="WP_163899984.1">
    <property type="nucleotide sequence ID" value="NZ_CP048427.1"/>
</dbReference>
<evidence type="ECO:0000313" key="1">
    <source>
        <dbReference type="EMBL" id="NGO62703.1"/>
    </source>
</evidence>
<comment type="caution">
    <text evidence="1">The sequence shown here is derived from an EMBL/GenBank/DDBJ whole genome shotgun (WGS) entry which is preliminary data.</text>
</comment>
<evidence type="ECO:0000313" key="2">
    <source>
        <dbReference type="Proteomes" id="UP000477849"/>
    </source>
</evidence>